<dbReference type="AlphaFoldDB" id="A0A7S0NR31"/>
<accession>A0A7S0NR31</accession>
<protein>
    <recommendedName>
        <fullName evidence="2">CRAL-TRIO domain-containing protein</fullName>
    </recommendedName>
</protein>
<proteinExistence type="predicted"/>
<sequence length="252" mass="27987">MGDTPAFTDMERAAVLEVRGKLLARGLAPMELGERELICITLNAKCRVDEAVAKFCTYRDNLLREFGVESVWENQEECELMWHKYLVGGLDEAGRQVMWIDGGGTEEAEERATIHASCLYFFAVHADLHTLREGVTLAIDTSNVPKRRVGNERRLQVAWQNFPSRPQHIFILGAGPLKRIAINAVIAFASLFAKNKVIARIRFASVADVEKVCGRGALPEKHGGPPSPPVSDWVKARLANFPLMALPPLDQL</sequence>
<dbReference type="EMBL" id="HBER01006597">
    <property type="protein sequence ID" value="CAD8528043.1"/>
    <property type="molecule type" value="Transcribed_RNA"/>
</dbReference>
<gene>
    <name evidence="1" type="ORF">CLEP1334_LOCUS3264</name>
</gene>
<dbReference type="SUPFAM" id="SSF52087">
    <property type="entry name" value="CRAL/TRIO domain"/>
    <property type="match status" value="1"/>
</dbReference>
<name>A0A7S0NR31_9EUKA</name>
<reference evidence="1" key="1">
    <citation type="submission" date="2021-01" db="EMBL/GenBank/DDBJ databases">
        <authorList>
            <person name="Corre E."/>
            <person name="Pelletier E."/>
            <person name="Niang G."/>
            <person name="Scheremetjew M."/>
            <person name="Finn R."/>
            <person name="Kale V."/>
            <person name="Holt S."/>
            <person name="Cochrane G."/>
            <person name="Meng A."/>
            <person name="Brown T."/>
            <person name="Cohen L."/>
        </authorList>
    </citation>
    <scope>NUCLEOTIDE SEQUENCE</scope>
    <source>
        <strain evidence="1">RCC1130</strain>
    </source>
</reference>
<evidence type="ECO:0000313" key="1">
    <source>
        <dbReference type="EMBL" id="CAD8528043.1"/>
    </source>
</evidence>
<organism evidence="1">
    <name type="scientific">Calcidiscus leptoporus</name>
    <dbReference type="NCBI Taxonomy" id="127549"/>
    <lineage>
        <taxon>Eukaryota</taxon>
        <taxon>Haptista</taxon>
        <taxon>Haptophyta</taxon>
        <taxon>Prymnesiophyceae</taxon>
        <taxon>Coccolithales</taxon>
        <taxon>Calcidiscaceae</taxon>
        <taxon>Calcidiscus</taxon>
    </lineage>
</organism>
<evidence type="ECO:0008006" key="2">
    <source>
        <dbReference type="Google" id="ProtNLM"/>
    </source>
</evidence>
<dbReference type="InterPro" id="IPR036865">
    <property type="entry name" value="CRAL-TRIO_dom_sf"/>
</dbReference>
<dbReference type="Gene3D" id="3.40.525.10">
    <property type="entry name" value="CRAL-TRIO lipid binding domain"/>
    <property type="match status" value="1"/>
</dbReference>